<dbReference type="InterPro" id="IPR005119">
    <property type="entry name" value="LysR_subst-bd"/>
</dbReference>
<feature type="domain" description="HTH lysR-type" evidence="5">
    <location>
        <begin position="1"/>
        <end position="59"/>
    </location>
</feature>
<dbReference type="Gene3D" id="1.10.10.10">
    <property type="entry name" value="Winged helix-like DNA-binding domain superfamily/Winged helix DNA-binding domain"/>
    <property type="match status" value="1"/>
</dbReference>
<dbReference type="PANTHER" id="PTHR30537:SF5">
    <property type="entry name" value="HTH-TYPE TRANSCRIPTIONAL ACTIVATOR TTDR-RELATED"/>
    <property type="match status" value="1"/>
</dbReference>
<dbReference type="Pfam" id="PF00126">
    <property type="entry name" value="HTH_1"/>
    <property type="match status" value="1"/>
</dbReference>
<name>A0A0M3APC1_9SPHN</name>
<dbReference type="Proteomes" id="UP000033874">
    <property type="component" value="Unassembled WGS sequence"/>
</dbReference>
<reference evidence="6 7" key="1">
    <citation type="submission" date="2015-04" db="EMBL/GenBank/DDBJ databases">
        <title>Genome sequence of aromatic hydrocarbons-degrading Sphingobium chungbukense DJ77.</title>
        <authorList>
            <person name="Kim Y.-C."/>
            <person name="Chae J.-C."/>
        </authorList>
    </citation>
    <scope>NUCLEOTIDE SEQUENCE [LARGE SCALE GENOMIC DNA]</scope>
    <source>
        <strain evidence="6 7">DJ77</strain>
    </source>
</reference>
<evidence type="ECO:0000256" key="2">
    <source>
        <dbReference type="ARBA" id="ARBA00023015"/>
    </source>
</evidence>
<accession>A0A0M3APC1</accession>
<dbReference type="EMBL" id="LBIC01000010">
    <property type="protein sequence ID" value="KKW90379.1"/>
    <property type="molecule type" value="Genomic_DNA"/>
</dbReference>
<dbReference type="STRING" id="56193.YP76_20520"/>
<dbReference type="InterPro" id="IPR036390">
    <property type="entry name" value="WH_DNA-bd_sf"/>
</dbReference>
<keyword evidence="3" id="KW-0238">DNA-binding</keyword>
<keyword evidence="4" id="KW-0804">Transcription</keyword>
<evidence type="ECO:0000259" key="5">
    <source>
        <dbReference type="PROSITE" id="PS50931"/>
    </source>
</evidence>
<keyword evidence="2" id="KW-0805">Transcription regulation</keyword>
<evidence type="ECO:0000256" key="1">
    <source>
        <dbReference type="ARBA" id="ARBA00009437"/>
    </source>
</evidence>
<dbReference type="SUPFAM" id="SSF53850">
    <property type="entry name" value="Periplasmic binding protein-like II"/>
    <property type="match status" value="1"/>
</dbReference>
<evidence type="ECO:0000256" key="4">
    <source>
        <dbReference type="ARBA" id="ARBA00023163"/>
    </source>
</evidence>
<evidence type="ECO:0000256" key="3">
    <source>
        <dbReference type="ARBA" id="ARBA00023125"/>
    </source>
</evidence>
<dbReference type="FunFam" id="1.10.10.10:FF:000001">
    <property type="entry name" value="LysR family transcriptional regulator"/>
    <property type="match status" value="1"/>
</dbReference>
<dbReference type="GO" id="GO:0006351">
    <property type="term" value="P:DNA-templated transcription"/>
    <property type="evidence" value="ECO:0007669"/>
    <property type="project" value="TreeGrafter"/>
</dbReference>
<comment type="similarity">
    <text evidence="1">Belongs to the LysR transcriptional regulatory family.</text>
</comment>
<dbReference type="RefSeq" id="WP_046765465.1">
    <property type="nucleotide sequence ID" value="NZ_LBIC01000010.1"/>
</dbReference>
<evidence type="ECO:0000313" key="6">
    <source>
        <dbReference type="EMBL" id="KKW90379.1"/>
    </source>
</evidence>
<dbReference type="PROSITE" id="PS50931">
    <property type="entry name" value="HTH_LYSR"/>
    <property type="match status" value="1"/>
</dbReference>
<dbReference type="GO" id="GO:0003700">
    <property type="term" value="F:DNA-binding transcription factor activity"/>
    <property type="evidence" value="ECO:0007669"/>
    <property type="project" value="InterPro"/>
</dbReference>
<dbReference type="SUPFAM" id="SSF46785">
    <property type="entry name" value="Winged helix' DNA-binding domain"/>
    <property type="match status" value="1"/>
</dbReference>
<dbReference type="PATRIC" id="fig|56193.3.peg.4311"/>
<dbReference type="Pfam" id="PF03466">
    <property type="entry name" value="LysR_substrate"/>
    <property type="match status" value="1"/>
</dbReference>
<evidence type="ECO:0000313" key="7">
    <source>
        <dbReference type="Proteomes" id="UP000033874"/>
    </source>
</evidence>
<organism evidence="6 7">
    <name type="scientific">Sphingobium chungbukense</name>
    <dbReference type="NCBI Taxonomy" id="56193"/>
    <lineage>
        <taxon>Bacteria</taxon>
        <taxon>Pseudomonadati</taxon>
        <taxon>Pseudomonadota</taxon>
        <taxon>Alphaproteobacteria</taxon>
        <taxon>Sphingomonadales</taxon>
        <taxon>Sphingomonadaceae</taxon>
        <taxon>Sphingobium</taxon>
    </lineage>
</organism>
<dbReference type="InterPro" id="IPR058163">
    <property type="entry name" value="LysR-type_TF_proteobact-type"/>
</dbReference>
<keyword evidence="7" id="KW-1185">Reference proteome</keyword>
<dbReference type="Gene3D" id="3.40.190.290">
    <property type="match status" value="1"/>
</dbReference>
<dbReference type="GO" id="GO:0043565">
    <property type="term" value="F:sequence-specific DNA binding"/>
    <property type="evidence" value="ECO:0007669"/>
    <property type="project" value="TreeGrafter"/>
</dbReference>
<comment type="caution">
    <text evidence="6">The sequence shown here is derived from an EMBL/GenBank/DDBJ whole genome shotgun (WGS) entry which is preliminary data.</text>
</comment>
<dbReference type="InterPro" id="IPR000847">
    <property type="entry name" value="LysR_HTH_N"/>
</dbReference>
<protein>
    <recommendedName>
        <fullName evidence="5">HTH lysR-type domain-containing protein</fullName>
    </recommendedName>
</protein>
<proteinExistence type="inferred from homology"/>
<dbReference type="PANTHER" id="PTHR30537">
    <property type="entry name" value="HTH-TYPE TRANSCRIPTIONAL REGULATOR"/>
    <property type="match status" value="1"/>
</dbReference>
<dbReference type="AlphaFoldDB" id="A0A0M3APC1"/>
<gene>
    <name evidence="6" type="ORF">YP76_20520</name>
</gene>
<dbReference type="InterPro" id="IPR036388">
    <property type="entry name" value="WH-like_DNA-bd_sf"/>
</dbReference>
<dbReference type="CDD" id="cd08471">
    <property type="entry name" value="PBP2_CrgA_like_2"/>
    <property type="match status" value="1"/>
</dbReference>
<sequence length="310" mass="33722">MDTLRAMQVIVAIAEHGSFSAAGRQLGLSAPAITRIVSELEARLNVKLISRTTRSVRLTEAGTRYVEDSRRILAAVDDAGDAARGIHGELQGRVNVTASILFGRLFVSDLLVEFLRRHPGMEIATLYVDRVVQLAEENQDIAVRIGQLADSSLRAIRIGTMRRIVCGAPSYLETRGIPQRPEDLDDHETIGITALGAGLNWQFGREGEAFTRRVHPRLFVNSHESGIAAAEAGFGLTQACSDQVAHQLRAGALRAVLTEFEPPALPVHVLHREGDRTSARVRGLVDHLVSGLRVQLDALSRHESSLSEAA</sequence>